<proteinExistence type="predicted"/>
<evidence type="ECO:0000259" key="1">
    <source>
        <dbReference type="PROSITE" id="PS51068"/>
    </source>
</evidence>
<dbReference type="EMBL" id="CP146069">
    <property type="protein sequence ID" value="WWR45184.1"/>
    <property type="molecule type" value="Genomic_DNA"/>
</dbReference>
<protein>
    <submittedName>
        <fullName evidence="2">Phosphotransferase</fullName>
    </submittedName>
</protein>
<dbReference type="InterPro" id="IPR012319">
    <property type="entry name" value="FPG_cat"/>
</dbReference>
<dbReference type="PROSITE" id="PS51068">
    <property type="entry name" value="FPG_CAT"/>
    <property type="match status" value="1"/>
</dbReference>
<gene>
    <name evidence="2" type="ORF">RZ517_10180</name>
</gene>
<feature type="domain" description="Formamidopyrimidine-DNA glycosylase catalytic" evidence="1">
    <location>
        <begin position="10"/>
        <end position="265"/>
    </location>
</feature>
<dbReference type="SUPFAM" id="SSF56112">
    <property type="entry name" value="Protein kinase-like (PK-like)"/>
    <property type="match status" value="1"/>
</dbReference>
<dbReference type="InterPro" id="IPR002575">
    <property type="entry name" value="Aminoglycoside_PTrfase"/>
</dbReference>
<sequence>MTPEPEKDLPPLPSLEVLQEAMQKLAAAARIDPVLDSADPSEVIRQVPGKRVILRGLLGIRPAYFRITLDDSKACEREWTELKRVWGYMNTGSALVCEPFACVPEHGVMAVSEVQGTPLYKYLYQLAPKERVSWLRPCADWLRVYTGPTQTLGPCNPKRWIARAERGANNQAFKDLKSLEQEILIELKRLVVKISNTTGRNAICHGDFHANNLIVNDQILTGVDCGGSKPMPIYKDIARFLMHLGRRGMIPSGDRYLGVDARGFEIFADTFEMTAPERKLILPFFLGVEALIRTETRDLSASRIRRAKEMSKSLLSDLKTIAA</sequence>
<accession>A0ABZ2HEL9</accession>
<dbReference type="InterPro" id="IPR011009">
    <property type="entry name" value="Kinase-like_dom_sf"/>
</dbReference>
<organism evidence="2 3">
    <name type="scientific">Roseovarius phycicola</name>
    <dbReference type="NCBI Taxonomy" id="3080976"/>
    <lineage>
        <taxon>Bacteria</taxon>
        <taxon>Pseudomonadati</taxon>
        <taxon>Pseudomonadota</taxon>
        <taxon>Alphaproteobacteria</taxon>
        <taxon>Rhodobacterales</taxon>
        <taxon>Roseobacteraceae</taxon>
        <taxon>Roseovarius</taxon>
    </lineage>
</organism>
<name>A0ABZ2HEL9_9RHOB</name>
<reference evidence="2 3" key="1">
    <citation type="submission" date="2023-10" db="EMBL/GenBank/DDBJ databases">
        <title>Roseovarius strain S88 nov., isolated from a marine algae.</title>
        <authorList>
            <person name="Lee M.W."/>
            <person name="Lee J.K."/>
            <person name="Kim J.M."/>
            <person name="Choi D.G."/>
            <person name="Baek J.H."/>
            <person name="Bayburt H."/>
            <person name="Jung J.J."/>
            <person name="Han D.M."/>
            <person name="Jeon C.O."/>
        </authorList>
    </citation>
    <scope>NUCLEOTIDE SEQUENCE [LARGE SCALE GENOMIC DNA]</scope>
    <source>
        <strain evidence="2 3">S88</strain>
    </source>
</reference>
<keyword evidence="3" id="KW-1185">Reference proteome</keyword>
<dbReference type="Proteomes" id="UP001364156">
    <property type="component" value="Chromosome"/>
</dbReference>
<evidence type="ECO:0000313" key="3">
    <source>
        <dbReference type="Proteomes" id="UP001364156"/>
    </source>
</evidence>
<dbReference type="RefSeq" id="WP_338548106.1">
    <property type="nucleotide sequence ID" value="NZ_CP146069.1"/>
</dbReference>
<dbReference type="Gene3D" id="3.90.1200.10">
    <property type="match status" value="1"/>
</dbReference>
<dbReference type="Pfam" id="PF01636">
    <property type="entry name" value="APH"/>
    <property type="match status" value="1"/>
</dbReference>
<evidence type="ECO:0000313" key="2">
    <source>
        <dbReference type="EMBL" id="WWR45184.1"/>
    </source>
</evidence>